<evidence type="ECO:0000256" key="1">
    <source>
        <dbReference type="SAM" id="Coils"/>
    </source>
</evidence>
<reference evidence="2 3" key="1">
    <citation type="submission" date="2019-06" db="EMBL/GenBank/DDBJ databases">
        <title>Draft genome of C. phoceense Strain 272.</title>
        <authorList>
            <person name="Pacheco L.G.C."/>
            <person name="Barberis C.M."/>
            <person name="Almuzara M.N."/>
            <person name="Traglia G.M."/>
            <person name="Santos C.S."/>
            <person name="Rocha D.J.P.G."/>
            <person name="Aguiar E.R.G.R."/>
            <person name="Vay C.A."/>
        </authorList>
    </citation>
    <scope>NUCLEOTIDE SEQUENCE [LARGE SCALE GENOMIC DNA]</scope>
    <source>
        <strain evidence="2 3">272</strain>
    </source>
</reference>
<protein>
    <submittedName>
        <fullName evidence="2">DoxX family membrane protein</fullName>
    </submittedName>
</protein>
<dbReference type="AlphaFoldDB" id="A0A540R6Z1"/>
<sequence>MIRKIARPALASVFVWDGVDTLRNTSDHVKETESLLKKIRTVVPAQYKGYIPNDPELVARGLGSAKVGAGSLFALGKAPRTSAGILAATQLATLLGRNAFWEAKDKAEKESQRNGFVTNAALLGALAILTQDTEGNPSLRWRAQDVTKRTSKKVQAALPTKSESEKFADNVSNRAQEFSSQAQDWFTETSEKAQAYVDDNRDDWEKAGRNFLDTAKSYVEDAREAVEGFIDDNADDWKKQGQDFLAAAQDNSKTARKALVKNASKAQARADKAVSQIDVARNQRKAAKKADQLQAKADKAIAKALKKLGDRI</sequence>
<evidence type="ECO:0000313" key="3">
    <source>
        <dbReference type="Proteomes" id="UP000318080"/>
    </source>
</evidence>
<dbReference type="STRING" id="1686286.GCA_900092335_01693"/>
<dbReference type="GeneID" id="79852898"/>
<feature type="coiled-coil region" evidence="1">
    <location>
        <begin position="263"/>
        <end position="303"/>
    </location>
</feature>
<keyword evidence="3" id="KW-1185">Reference proteome</keyword>
<proteinExistence type="predicted"/>
<organism evidence="2 3">
    <name type="scientific">Corynebacterium phoceense</name>
    <dbReference type="NCBI Taxonomy" id="1686286"/>
    <lineage>
        <taxon>Bacteria</taxon>
        <taxon>Bacillati</taxon>
        <taxon>Actinomycetota</taxon>
        <taxon>Actinomycetes</taxon>
        <taxon>Mycobacteriales</taxon>
        <taxon>Corynebacteriaceae</taxon>
        <taxon>Corynebacterium</taxon>
    </lineage>
</organism>
<dbReference type="RefSeq" id="WP_066510325.1">
    <property type="nucleotide sequence ID" value="NZ_JADPQA010000008.1"/>
</dbReference>
<accession>A0A540R6Z1</accession>
<name>A0A540R6Z1_9CORY</name>
<evidence type="ECO:0000313" key="2">
    <source>
        <dbReference type="EMBL" id="TQE43214.1"/>
    </source>
</evidence>
<dbReference type="Proteomes" id="UP000318080">
    <property type="component" value="Unassembled WGS sequence"/>
</dbReference>
<keyword evidence="1" id="KW-0175">Coiled coil</keyword>
<gene>
    <name evidence="2" type="ORF">EJK80_08560</name>
</gene>
<dbReference type="EMBL" id="VHIR01000011">
    <property type="protein sequence ID" value="TQE43214.1"/>
    <property type="molecule type" value="Genomic_DNA"/>
</dbReference>
<dbReference type="Gene3D" id="1.20.120.20">
    <property type="entry name" value="Apolipoprotein"/>
    <property type="match status" value="1"/>
</dbReference>
<comment type="caution">
    <text evidence="2">The sequence shown here is derived from an EMBL/GenBank/DDBJ whole genome shotgun (WGS) entry which is preliminary data.</text>
</comment>